<dbReference type="Proteomes" id="UP000275267">
    <property type="component" value="Unassembled WGS sequence"/>
</dbReference>
<name>A0A3L6Q1X1_PANMI</name>
<reference evidence="3" key="1">
    <citation type="journal article" date="2019" name="Nat. Commun.">
        <title>The genome of broomcorn millet.</title>
        <authorList>
            <person name="Zou C."/>
            <person name="Miki D."/>
            <person name="Li D."/>
            <person name="Tang Q."/>
            <person name="Xiao L."/>
            <person name="Rajput S."/>
            <person name="Deng P."/>
            <person name="Jia W."/>
            <person name="Huang R."/>
            <person name="Zhang M."/>
            <person name="Sun Y."/>
            <person name="Hu J."/>
            <person name="Fu X."/>
            <person name="Schnable P.S."/>
            <person name="Li F."/>
            <person name="Zhang H."/>
            <person name="Feng B."/>
            <person name="Zhu X."/>
            <person name="Liu R."/>
            <person name="Schnable J.C."/>
            <person name="Zhu J.-K."/>
            <person name="Zhang H."/>
        </authorList>
    </citation>
    <scope>NUCLEOTIDE SEQUENCE [LARGE SCALE GENOMIC DNA]</scope>
</reference>
<feature type="region of interest" description="Disordered" evidence="1">
    <location>
        <begin position="145"/>
        <end position="168"/>
    </location>
</feature>
<evidence type="ECO:0000313" key="2">
    <source>
        <dbReference type="EMBL" id="RLM69056.1"/>
    </source>
</evidence>
<dbReference type="InterPro" id="IPR008978">
    <property type="entry name" value="HSP20-like_chaperone"/>
</dbReference>
<evidence type="ECO:0008006" key="4">
    <source>
        <dbReference type="Google" id="ProtNLM"/>
    </source>
</evidence>
<sequence length="189" mass="19843">MSSEGGRKEGSHDGAVRHGRDQPPPPAGGARPPRRRGRRSGGHHGAHHHGHARVHGFGGSSSASVDIVETPGEYAFLLDVPGLSKSHVPVPRAVEGRSRPAEEEEEEEGHDHGRGGAAGPQRQRLFDVGCFVADCEARLGVSASRGLSSSDAAARLRRTDKSRASGDFGRVRRAGVGIGAFFPETSPNS</sequence>
<dbReference type="SUPFAM" id="SSF49764">
    <property type="entry name" value="HSP20-like chaperones"/>
    <property type="match status" value="1"/>
</dbReference>
<feature type="region of interest" description="Disordered" evidence="1">
    <location>
        <begin position="81"/>
        <end position="121"/>
    </location>
</feature>
<dbReference type="STRING" id="4540.A0A3L6Q1X1"/>
<proteinExistence type="predicted"/>
<accession>A0A3L6Q1X1</accession>
<organism evidence="2 3">
    <name type="scientific">Panicum miliaceum</name>
    <name type="common">Proso millet</name>
    <name type="synonym">Broomcorn millet</name>
    <dbReference type="NCBI Taxonomy" id="4540"/>
    <lineage>
        <taxon>Eukaryota</taxon>
        <taxon>Viridiplantae</taxon>
        <taxon>Streptophyta</taxon>
        <taxon>Embryophyta</taxon>
        <taxon>Tracheophyta</taxon>
        <taxon>Spermatophyta</taxon>
        <taxon>Magnoliopsida</taxon>
        <taxon>Liliopsida</taxon>
        <taxon>Poales</taxon>
        <taxon>Poaceae</taxon>
        <taxon>PACMAD clade</taxon>
        <taxon>Panicoideae</taxon>
        <taxon>Panicodae</taxon>
        <taxon>Paniceae</taxon>
        <taxon>Panicinae</taxon>
        <taxon>Panicum</taxon>
        <taxon>Panicum sect. Panicum</taxon>
    </lineage>
</organism>
<dbReference type="AlphaFoldDB" id="A0A3L6Q1X1"/>
<comment type="caution">
    <text evidence="2">The sequence shown here is derived from an EMBL/GenBank/DDBJ whole genome shotgun (WGS) entry which is preliminary data.</text>
</comment>
<feature type="compositionally biased region" description="Basic residues" evidence="1">
    <location>
        <begin position="32"/>
        <end position="54"/>
    </location>
</feature>
<keyword evidence="3" id="KW-1185">Reference proteome</keyword>
<feature type="compositionally biased region" description="Basic and acidic residues" evidence="1">
    <location>
        <begin position="1"/>
        <end position="21"/>
    </location>
</feature>
<evidence type="ECO:0000313" key="3">
    <source>
        <dbReference type="Proteomes" id="UP000275267"/>
    </source>
</evidence>
<feature type="region of interest" description="Disordered" evidence="1">
    <location>
        <begin position="1"/>
        <end position="65"/>
    </location>
</feature>
<evidence type="ECO:0000256" key="1">
    <source>
        <dbReference type="SAM" id="MobiDB-lite"/>
    </source>
</evidence>
<gene>
    <name evidence="2" type="ORF">C2845_PM17G08010</name>
</gene>
<dbReference type="EMBL" id="PQIB02000014">
    <property type="protein sequence ID" value="RLM69056.1"/>
    <property type="molecule type" value="Genomic_DNA"/>
</dbReference>
<protein>
    <recommendedName>
        <fullName evidence="4">SHSP domain-containing protein</fullName>
    </recommendedName>
</protein>